<dbReference type="GO" id="GO:0045259">
    <property type="term" value="C:proton-transporting ATP synthase complex"/>
    <property type="evidence" value="ECO:0007669"/>
    <property type="project" value="UniProtKB-KW"/>
</dbReference>
<comment type="caution">
    <text evidence="8">The sequence shown here is derived from an EMBL/GenBank/DDBJ whole genome shotgun (WGS) entry which is preliminary data.</text>
</comment>
<dbReference type="GO" id="GO:0005886">
    <property type="term" value="C:plasma membrane"/>
    <property type="evidence" value="ECO:0007669"/>
    <property type="project" value="UniProtKB-SubCell"/>
</dbReference>
<keyword evidence="7" id="KW-1003">Cell membrane</keyword>
<comment type="similarity">
    <text evidence="7">Belongs to the ATPase delta chain family.</text>
</comment>
<gene>
    <name evidence="7" type="primary">atpH</name>
    <name evidence="8" type="ORF">CQA57_01000</name>
</gene>
<evidence type="ECO:0000313" key="8">
    <source>
        <dbReference type="EMBL" id="RDU74660.1"/>
    </source>
</evidence>
<dbReference type="Gene3D" id="1.10.520.20">
    <property type="entry name" value="N-terminal domain of the delta subunit of the F1F0-ATP synthase"/>
    <property type="match status" value="1"/>
</dbReference>
<dbReference type="PANTHER" id="PTHR11910">
    <property type="entry name" value="ATP SYNTHASE DELTA CHAIN"/>
    <property type="match status" value="1"/>
</dbReference>
<keyword evidence="2 7" id="KW-0813">Transport</keyword>
<evidence type="ECO:0000256" key="1">
    <source>
        <dbReference type="ARBA" id="ARBA00004370"/>
    </source>
</evidence>
<evidence type="ECO:0000256" key="4">
    <source>
        <dbReference type="ARBA" id="ARBA00023065"/>
    </source>
</evidence>
<sequence length="176" mass="20271">MLNTIAKRYLKAILKSWKTEDLDGLLKELEKVACATKNDKFSDLMHSPYVSFQDKQQLLLTLIESKDKKVSNLLSLLLENKRLEVIPYLCEELKGFISQTHNFYKGVVYAKEKMSDVEVLKIRDSLAKRLNIGLELICQETHKDEIALVIDGLDVEISFSNERFLNDLKSHILKAI</sequence>
<organism evidence="8 9">
    <name type="scientific">Helicobacter anseris</name>
    <dbReference type="NCBI Taxonomy" id="375926"/>
    <lineage>
        <taxon>Bacteria</taxon>
        <taxon>Pseudomonadati</taxon>
        <taxon>Campylobacterota</taxon>
        <taxon>Epsilonproteobacteria</taxon>
        <taxon>Campylobacterales</taxon>
        <taxon>Helicobacteraceae</taxon>
        <taxon>Helicobacter</taxon>
    </lineage>
</organism>
<dbReference type="GO" id="GO:0046933">
    <property type="term" value="F:proton-transporting ATP synthase activity, rotational mechanism"/>
    <property type="evidence" value="ECO:0007669"/>
    <property type="project" value="UniProtKB-UniRule"/>
</dbReference>
<evidence type="ECO:0000256" key="3">
    <source>
        <dbReference type="ARBA" id="ARBA00022781"/>
    </source>
</evidence>
<proteinExistence type="inferred from homology"/>
<dbReference type="Proteomes" id="UP000256695">
    <property type="component" value="Unassembled WGS sequence"/>
</dbReference>
<dbReference type="SUPFAM" id="SSF47928">
    <property type="entry name" value="N-terminal domain of the delta subunit of the F1F0-ATP synthase"/>
    <property type="match status" value="1"/>
</dbReference>
<accession>A0A3D8JBG3</accession>
<dbReference type="Pfam" id="PF00213">
    <property type="entry name" value="OSCP"/>
    <property type="match status" value="1"/>
</dbReference>
<keyword evidence="9" id="KW-1185">Reference proteome</keyword>
<evidence type="ECO:0000256" key="2">
    <source>
        <dbReference type="ARBA" id="ARBA00022448"/>
    </source>
</evidence>
<dbReference type="HAMAP" id="MF_01416">
    <property type="entry name" value="ATP_synth_delta_bact"/>
    <property type="match status" value="1"/>
</dbReference>
<keyword evidence="3 7" id="KW-0375">Hydrogen ion transport</keyword>
<reference evidence="8 9" key="1">
    <citation type="submission" date="2018-04" db="EMBL/GenBank/DDBJ databases">
        <title>Novel Campyloabacter and Helicobacter Species and Strains.</title>
        <authorList>
            <person name="Mannion A.J."/>
            <person name="Shen Z."/>
            <person name="Fox J.G."/>
        </authorList>
    </citation>
    <scope>NUCLEOTIDE SEQUENCE [LARGE SCALE GENOMIC DNA]</scope>
    <source>
        <strain evidence="8 9">MIT 04-9362</strain>
    </source>
</reference>
<dbReference type="InterPro" id="IPR026015">
    <property type="entry name" value="ATP_synth_OSCP/delta_N_sf"/>
</dbReference>
<evidence type="ECO:0000313" key="9">
    <source>
        <dbReference type="Proteomes" id="UP000256695"/>
    </source>
</evidence>
<evidence type="ECO:0000256" key="6">
    <source>
        <dbReference type="ARBA" id="ARBA00023310"/>
    </source>
</evidence>
<dbReference type="AlphaFoldDB" id="A0A3D8JBG3"/>
<keyword evidence="7" id="KW-0139">CF(1)</keyword>
<dbReference type="RefSeq" id="WP_115578368.1">
    <property type="nucleotide sequence ID" value="NZ_NXLX01000001.1"/>
</dbReference>
<evidence type="ECO:0000256" key="5">
    <source>
        <dbReference type="ARBA" id="ARBA00023136"/>
    </source>
</evidence>
<keyword evidence="5 7" id="KW-0472">Membrane</keyword>
<evidence type="ECO:0000256" key="7">
    <source>
        <dbReference type="HAMAP-Rule" id="MF_01416"/>
    </source>
</evidence>
<comment type="function">
    <text evidence="7">F(1)F(0) ATP synthase produces ATP from ADP in the presence of a proton or sodium gradient. F-type ATPases consist of two structural domains, F(1) containing the extramembraneous catalytic core and F(0) containing the membrane proton channel, linked together by a central stalk and a peripheral stalk. During catalysis, ATP synthesis in the catalytic domain of F(1) is coupled via a rotary mechanism of the central stalk subunits to proton translocation.</text>
</comment>
<keyword evidence="6 7" id="KW-0066">ATP synthesis</keyword>
<dbReference type="OrthoDB" id="5339308at2"/>
<name>A0A3D8JBG3_9HELI</name>
<dbReference type="NCBIfam" id="NF006291">
    <property type="entry name" value="PRK08474.1"/>
    <property type="match status" value="1"/>
</dbReference>
<protein>
    <recommendedName>
        <fullName evidence="7">ATP synthase subunit delta</fullName>
    </recommendedName>
    <alternativeName>
        <fullName evidence="7">ATP synthase F(1) sector subunit delta</fullName>
    </alternativeName>
    <alternativeName>
        <fullName evidence="7">F-type ATPase subunit delta</fullName>
        <shortName evidence="7">F-ATPase subunit delta</shortName>
    </alternativeName>
</protein>
<comment type="function">
    <text evidence="7">This protein is part of the stalk that links CF(0) to CF(1). It either transmits conformational changes from CF(0) to CF(1) or is implicated in proton conduction.</text>
</comment>
<dbReference type="EMBL" id="NXLX01000001">
    <property type="protein sequence ID" value="RDU74660.1"/>
    <property type="molecule type" value="Genomic_DNA"/>
</dbReference>
<comment type="subcellular location">
    <subcellularLocation>
        <location evidence="7">Cell membrane</location>
        <topology evidence="7">Peripheral membrane protein</topology>
    </subcellularLocation>
    <subcellularLocation>
        <location evidence="1">Membrane</location>
    </subcellularLocation>
</comment>
<dbReference type="InterPro" id="IPR000711">
    <property type="entry name" value="ATPase_OSCP/dsu"/>
</dbReference>
<keyword evidence="4 7" id="KW-0406">Ion transport</keyword>